<dbReference type="Pfam" id="PF13551">
    <property type="entry name" value="HTH_29"/>
    <property type="match status" value="1"/>
</dbReference>
<gene>
    <name evidence="4" type="ORF">CTOB1V02_LOCUS13557</name>
</gene>
<protein>
    <submittedName>
        <fullName evidence="4">Uncharacterized protein</fullName>
    </submittedName>
</protein>
<evidence type="ECO:0000256" key="1">
    <source>
        <dbReference type="ARBA" id="ARBA00004123"/>
    </source>
</evidence>
<evidence type="ECO:0000259" key="2">
    <source>
        <dbReference type="Pfam" id="PF13358"/>
    </source>
</evidence>
<feature type="domain" description="Tc1-like transposase DDE" evidence="2">
    <location>
        <begin position="178"/>
        <end position="251"/>
    </location>
</feature>
<name>A0A7R8WVJ4_9CRUS</name>
<evidence type="ECO:0000313" key="4">
    <source>
        <dbReference type="EMBL" id="CAD7235742.1"/>
    </source>
</evidence>
<dbReference type="AlphaFoldDB" id="A0A7R8WVJ4"/>
<accession>A0A7R8WVJ4</accession>
<feature type="domain" description="Winged helix-turn helix" evidence="3">
    <location>
        <begin position="108"/>
        <end position="160"/>
    </location>
</feature>
<feature type="non-terminal residue" evidence="4">
    <location>
        <position position="1"/>
    </location>
</feature>
<evidence type="ECO:0000259" key="3">
    <source>
        <dbReference type="Pfam" id="PF13592"/>
    </source>
</evidence>
<comment type="subcellular location">
    <subcellularLocation>
        <location evidence="1">Nucleus</location>
    </subcellularLocation>
</comment>
<dbReference type="InterPro" id="IPR038717">
    <property type="entry name" value="Tc1-like_DDE_dom"/>
</dbReference>
<dbReference type="EMBL" id="OB674449">
    <property type="protein sequence ID" value="CAD7235742.1"/>
    <property type="molecule type" value="Genomic_DNA"/>
</dbReference>
<dbReference type="NCBIfam" id="NF033545">
    <property type="entry name" value="transpos_IS630"/>
    <property type="match status" value="1"/>
</dbReference>
<dbReference type="SUPFAM" id="SSF46689">
    <property type="entry name" value="Homeodomain-like"/>
    <property type="match status" value="1"/>
</dbReference>
<dbReference type="OrthoDB" id="10391111at2759"/>
<proteinExistence type="predicted"/>
<dbReference type="Pfam" id="PF13592">
    <property type="entry name" value="HTH_33"/>
    <property type="match status" value="1"/>
</dbReference>
<organism evidence="4">
    <name type="scientific">Cyprideis torosa</name>
    <dbReference type="NCBI Taxonomy" id="163714"/>
    <lineage>
        <taxon>Eukaryota</taxon>
        <taxon>Metazoa</taxon>
        <taxon>Ecdysozoa</taxon>
        <taxon>Arthropoda</taxon>
        <taxon>Crustacea</taxon>
        <taxon>Oligostraca</taxon>
        <taxon>Ostracoda</taxon>
        <taxon>Podocopa</taxon>
        <taxon>Podocopida</taxon>
        <taxon>Cytherocopina</taxon>
        <taxon>Cytheroidea</taxon>
        <taxon>Cytherideidae</taxon>
        <taxon>Cyprideis</taxon>
    </lineage>
</organism>
<sequence length="312" mass="34869">MGSSIPLRDDYCAGDLRRIAKGCSDNRQIRRLLALAAVYDGVNRTQAARMGGMDRQTLRDWVHRFNQLGPDGLMNAKGAGRPRFLNDDQMQELARIVEAGPDLKADGVVRWRRIDLVRKIKALFGTSCSERALSNYLAELGFSNISGRPQHPAQDPQVIDTTLAAHIADLPKGKPVEIWFQDEARIGQKNGQVRIWARKGTRPRLPADQRYQNTYIFGAICPKRGTGAALVLPRADTEAMQMHLNEISKQIAGMGCFNLAMGLIIQLFLLKRLYLCLGQDDAIVIGDPMFQRLQPVLEVRQIMAQPDRTHTG</sequence>
<dbReference type="GO" id="GO:0005634">
    <property type="term" value="C:nucleus"/>
    <property type="evidence" value="ECO:0007669"/>
    <property type="project" value="UniProtKB-SubCell"/>
</dbReference>
<reference evidence="4" key="1">
    <citation type="submission" date="2020-11" db="EMBL/GenBank/DDBJ databases">
        <authorList>
            <person name="Tran Van P."/>
        </authorList>
    </citation>
    <scope>NUCLEOTIDE SEQUENCE</scope>
</reference>
<dbReference type="InterPro" id="IPR025959">
    <property type="entry name" value="Winged_HTH_dom"/>
</dbReference>
<dbReference type="InterPro" id="IPR047655">
    <property type="entry name" value="Transpos_IS630-like"/>
</dbReference>
<dbReference type="InterPro" id="IPR009057">
    <property type="entry name" value="Homeodomain-like_sf"/>
</dbReference>
<dbReference type="Pfam" id="PF13358">
    <property type="entry name" value="DDE_3"/>
    <property type="match status" value="1"/>
</dbReference>